<evidence type="ECO:0000313" key="2">
    <source>
        <dbReference type="EMBL" id="PZO77387.1"/>
    </source>
</evidence>
<protein>
    <submittedName>
        <fullName evidence="2">Phosphatase</fullName>
    </submittedName>
</protein>
<dbReference type="Pfam" id="PF05787">
    <property type="entry name" value="PhoX"/>
    <property type="match status" value="1"/>
</dbReference>
<comment type="caution">
    <text evidence="2">The sequence shown here is derived from an EMBL/GenBank/DDBJ whole genome shotgun (WGS) entry which is preliminary data.</text>
</comment>
<accession>A0A2W4Z7D9</accession>
<name>A0A2W4Z7D9_9SPHN</name>
<reference evidence="2 3" key="1">
    <citation type="submission" date="2017-08" db="EMBL/GenBank/DDBJ databases">
        <title>Infants hospitalized years apart are colonized by the same room-sourced microbial strains.</title>
        <authorList>
            <person name="Brooks B."/>
            <person name="Olm M.R."/>
            <person name="Firek B.A."/>
            <person name="Baker R."/>
            <person name="Thomas B.C."/>
            <person name="Morowitz M.J."/>
            <person name="Banfield J.F."/>
        </authorList>
    </citation>
    <scope>NUCLEOTIDE SEQUENCE [LARGE SCALE GENOMIC DNA]</scope>
    <source>
        <strain evidence="2">S2_018_000_R3_110</strain>
    </source>
</reference>
<feature type="chain" id="PRO_5015989690" evidence="1">
    <location>
        <begin position="30"/>
        <end position="450"/>
    </location>
</feature>
<evidence type="ECO:0000256" key="1">
    <source>
        <dbReference type="SAM" id="SignalP"/>
    </source>
</evidence>
<dbReference type="InterPro" id="IPR008557">
    <property type="entry name" value="PhoX"/>
</dbReference>
<evidence type="ECO:0000313" key="3">
    <source>
        <dbReference type="Proteomes" id="UP000248614"/>
    </source>
</evidence>
<dbReference type="EMBL" id="QFNF01000020">
    <property type="protein sequence ID" value="PZO77387.1"/>
    <property type="molecule type" value="Genomic_DNA"/>
</dbReference>
<dbReference type="Proteomes" id="UP000248614">
    <property type="component" value="Unassembled WGS sequence"/>
</dbReference>
<gene>
    <name evidence="2" type="ORF">DI632_09030</name>
</gene>
<dbReference type="PANTHER" id="PTHR35399">
    <property type="entry name" value="SLR8030 PROTEIN"/>
    <property type="match status" value="1"/>
</dbReference>
<sequence length="450" mass="47309">MTDLTLTRRTATLGLTAAAFAGLARTIHAAAPGSGTIGHGPLVPDPAGLLDLPRGFSYHILSAAGDRMDDGLVVPDHADGMGCIPLPGGRHALVRNHELSPQHGQRGAFAHGAGAGAAFDHDGNGGALPGGTTTLVIDDASGRLLSQHLSLAGTIRNCAGGTTPWGSWLTCEEDTTRAGSGLSQDHGWVFEVPAAARGRVDPVPLRAMGRFNHEAAAVDPRTGIIYLTEDRDDSLLYRFLPDRPGRLAAGGRLQALAARDPARRDSRNWTGADLTPGEWLATRWIDLDGTDSPDDDLRMRGAAKGALRFARGEGIHMGRGELYFCCTSGGAATLGQIMRYRPAPDEGRRAEGGMVQIFVESTGKPMLDFGDNLTVAPNGHLVVCEDQYTDTVANRLIGITPTGQTYVLGFLRAQTELAGACFSPDGRTLYVNCYSPARTLAIAMPTGAGA</sequence>
<dbReference type="AlphaFoldDB" id="A0A2W4Z7D9"/>
<keyword evidence="1" id="KW-0732">Signal</keyword>
<organism evidence="2 3">
    <name type="scientific">Sphingomonas hengshuiensis</name>
    <dbReference type="NCBI Taxonomy" id="1609977"/>
    <lineage>
        <taxon>Bacteria</taxon>
        <taxon>Pseudomonadati</taxon>
        <taxon>Pseudomonadota</taxon>
        <taxon>Alphaproteobacteria</taxon>
        <taxon>Sphingomonadales</taxon>
        <taxon>Sphingomonadaceae</taxon>
        <taxon>Sphingomonas</taxon>
    </lineage>
</organism>
<dbReference type="PANTHER" id="PTHR35399:SF4">
    <property type="entry name" value="MEMBRANE PROTEIN"/>
    <property type="match status" value="1"/>
</dbReference>
<proteinExistence type="predicted"/>
<dbReference type="SUPFAM" id="SSF63829">
    <property type="entry name" value="Calcium-dependent phosphotriesterase"/>
    <property type="match status" value="1"/>
</dbReference>
<feature type="signal peptide" evidence="1">
    <location>
        <begin position="1"/>
        <end position="29"/>
    </location>
</feature>